<dbReference type="AlphaFoldDB" id="R7WFW7"/>
<name>R7WFW7_AEGTA</name>
<sequence length="59" mass="7059">MATFVHLLHNPLESTICWLLRYLYKRLNGEWGKEMDDMGKKLHKCVERIDEKIEAIRDA</sequence>
<organism evidence="1">
    <name type="scientific">Aegilops tauschii</name>
    <name type="common">Tausch's goatgrass</name>
    <name type="synonym">Aegilops squarrosa</name>
    <dbReference type="NCBI Taxonomy" id="37682"/>
    <lineage>
        <taxon>Eukaryota</taxon>
        <taxon>Viridiplantae</taxon>
        <taxon>Streptophyta</taxon>
        <taxon>Embryophyta</taxon>
        <taxon>Tracheophyta</taxon>
        <taxon>Spermatophyta</taxon>
        <taxon>Magnoliopsida</taxon>
        <taxon>Liliopsida</taxon>
        <taxon>Poales</taxon>
        <taxon>Poaceae</taxon>
        <taxon>BOP clade</taxon>
        <taxon>Pooideae</taxon>
        <taxon>Triticodae</taxon>
        <taxon>Triticeae</taxon>
        <taxon>Triticinae</taxon>
        <taxon>Aegilops</taxon>
    </lineage>
</organism>
<evidence type="ECO:0000313" key="1">
    <source>
        <dbReference type="EnsemblPlants" id="EMT19444"/>
    </source>
</evidence>
<dbReference type="EnsemblPlants" id="EMT19444">
    <property type="protein sequence ID" value="EMT19444"/>
    <property type="gene ID" value="F775_42798"/>
</dbReference>
<proteinExistence type="predicted"/>
<accession>R7WFW7</accession>
<protein>
    <submittedName>
        <fullName evidence="1">Uncharacterized protein</fullName>
    </submittedName>
</protein>
<reference evidence="1" key="1">
    <citation type="submission" date="2015-06" db="UniProtKB">
        <authorList>
            <consortium name="EnsemblPlants"/>
        </authorList>
    </citation>
    <scope>IDENTIFICATION</scope>
</reference>